<protein>
    <submittedName>
        <fullName evidence="2">Uncharacterized protein</fullName>
    </submittedName>
</protein>
<evidence type="ECO:0000256" key="1">
    <source>
        <dbReference type="SAM" id="MobiDB-lite"/>
    </source>
</evidence>
<keyword evidence="3" id="KW-1185">Reference proteome</keyword>
<evidence type="ECO:0000313" key="3">
    <source>
        <dbReference type="Proteomes" id="UP000823775"/>
    </source>
</evidence>
<reference evidence="2 3" key="1">
    <citation type="journal article" date="2021" name="BMC Genomics">
        <title>Datura genome reveals duplications of psychoactive alkaloid biosynthetic genes and high mutation rate following tissue culture.</title>
        <authorList>
            <person name="Rajewski A."/>
            <person name="Carter-House D."/>
            <person name="Stajich J."/>
            <person name="Litt A."/>
        </authorList>
    </citation>
    <scope>NUCLEOTIDE SEQUENCE [LARGE SCALE GENOMIC DNA]</scope>
    <source>
        <strain evidence="2">AR-01</strain>
    </source>
</reference>
<name>A0ABS8WPZ5_DATST</name>
<dbReference type="EMBL" id="JACEIK010010134">
    <property type="protein sequence ID" value="MCE3214990.1"/>
    <property type="molecule type" value="Genomic_DNA"/>
</dbReference>
<feature type="region of interest" description="Disordered" evidence="1">
    <location>
        <begin position="1"/>
        <end position="55"/>
    </location>
</feature>
<proteinExistence type="predicted"/>
<dbReference type="Proteomes" id="UP000823775">
    <property type="component" value="Unassembled WGS sequence"/>
</dbReference>
<gene>
    <name evidence="2" type="ORF">HAX54_000497</name>
</gene>
<organism evidence="2 3">
    <name type="scientific">Datura stramonium</name>
    <name type="common">Jimsonweed</name>
    <name type="synonym">Common thornapple</name>
    <dbReference type="NCBI Taxonomy" id="4076"/>
    <lineage>
        <taxon>Eukaryota</taxon>
        <taxon>Viridiplantae</taxon>
        <taxon>Streptophyta</taxon>
        <taxon>Embryophyta</taxon>
        <taxon>Tracheophyta</taxon>
        <taxon>Spermatophyta</taxon>
        <taxon>Magnoliopsida</taxon>
        <taxon>eudicotyledons</taxon>
        <taxon>Gunneridae</taxon>
        <taxon>Pentapetalae</taxon>
        <taxon>asterids</taxon>
        <taxon>lamiids</taxon>
        <taxon>Solanales</taxon>
        <taxon>Solanaceae</taxon>
        <taxon>Solanoideae</taxon>
        <taxon>Datureae</taxon>
        <taxon>Datura</taxon>
    </lineage>
</organism>
<accession>A0ABS8WPZ5</accession>
<feature type="compositionally biased region" description="Basic and acidic residues" evidence="1">
    <location>
        <begin position="27"/>
        <end position="55"/>
    </location>
</feature>
<sequence>MWSEQVEEDTKEGEIVIKEEDDQAPLHSDESVQETLKDSEEEIQRDATDIEDGKTSDATILVGGKNDGIDNQCTQENMQAMEKGVANMFHLRNSSMAKKHGLRSMVKMKTFIILNINDETKRPPPTFGSFLPPHFQSILEENEALSNSDSTYLVHLAPYGDTTTSLEKIARILHFLDIDNYVHASPAARPQFRDNRKIQKDMQLDYISPSFKDGKICVIIEAADIEE</sequence>
<comment type="caution">
    <text evidence="2">The sequence shown here is derived from an EMBL/GenBank/DDBJ whole genome shotgun (WGS) entry which is preliminary data.</text>
</comment>
<evidence type="ECO:0000313" key="2">
    <source>
        <dbReference type="EMBL" id="MCE3214990.1"/>
    </source>
</evidence>
<feature type="compositionally biased region" description="Acidic residues" evidence="1">
    <location>
        <begin position="1"/>
        <end position="11"/>
    </location>
</feature>